<comment type="caution">
    <text evidence="1">The sequence shown here is derived from an EMBL/GenBank/DDBJ whole genome shotgun (WGS) entry which is preliminary data.</text>
</comment>
<dbReference type="InterPro" id="IPR038692">
    <property type="entry name" value="Cthe_2751_sf"/>
</dbReference>
<name>A0ABW9U1R5_9BACL</name>
<evidence type="ECO:0000313" key="1">
    <source>
        <dbReference type="EMBL" id="MVQ33383.1"/>
    </source>
</evidence>
<sequence length="168" mass="20152">MENLRSSQIRRYMKEQKCLFGGDFMEENVRKLLSSLSWNRPIEEQSMAVEKLINLKEFFEGLITQTSKDQWDNCMKIINEMEYHDQVRMIPQMLFLLKDMNWPGASEAYNLMLKMKVEDLTPYIIQAIEMADDTCDTNWITWMKMFLEELNLTNIIEDNPEIFKQAEW</sequence>
<organism evidence="1 2">
    <name type="scientific">Paenibacillus anseongense</name>
    <dbReference type="NCBI Taxonomy" id="2682845"/>
    <lineage>
        <taxon>Bacteria</taxon>
        <taxon>Bacillati</taxon>
        <taxon>Bacillota</taxon>
        <taxon>Bacilli</taxon>
        <taxon>Bacillales</taxon>
        <taxon>Paenibacillaceae</taxon>
        <taxon>Paenibacillus</taxon>
    </lineage>
</organism>
<dbReference type="Proteomes" id="UP000467637">
    <property type="component" value="Unassembled WGS sequence"/>
</dbReference>
<keyword evidence="2" id="KW-1185">Reference proteome</keyword>
<dbReference type="EMBL" id="WSEM01000003">
    <property type="protein sequence ID" value="MVQ33383.1"/>
    <property type="molecule type" value="Genomic_DNA"/>
</dbReference>
<protein>
    <submittedName>
        <fullName evidence="1">DUF5071 domain-containing protein</fullName>
    </submittedName>
</protein>
<evidence type="ECO:0000313" key="2">
    <source>
        <dbReference type="Proteomes" id="UP000467637"/>
    </source>
</evidence>
<proteinExistence type="predicted"/>
<reference evidence="1 2" key="1">
    <citation type="submission" date="2019-12" db="EMBL/GenBank/DDBJ databases">
        <authorList>
            <person name="Huq M.A."/>
        </authorList>
    </citation>
    <scope>NUCLEOTIDE SEQUENCE [LARGE SCALE GENOMIC DNA]</scope>
    <source>
        <strain evidence="1 2">MAH-34</strain>
    </source>
</reference>
<gene>
    <name evidence="1" type="ORF">GON05_01860</name>
</gene>
<dbReference type="Gene3D" id="1.25.40.750">
    <property type="entry name" value="Domain of unknown function DUF5071"/>
    <property type="match status" value="1"/>
</dbReference>
<accession>A0ABW9U1R5</accession>